<accession>A0A0F8ZNF8</accession>
<gene>
    <name evidence="1" type="ORF">LCGC14_2673490</name>
</gene>
<organism evidence="1">
    <name type="scientific">marine sediment metagenome</name>
    <dbReference type="NCBI Taxonomy" id="412755"/>
    <lineage>
        <taxon>unclassified sequences</taxon>
        <taxon>metagenomes</taxon>
        <taxon>ecological metagenomes</taxon>
    </lineage>
</organism>
<dbReference type="EMBL" id="LAZR01046940">
    <property type="protein sequence ID" value="KKK95372.1"/>
    <property type="molecule type" value="Genomic_DNA"/>
</dbReference>
<proteinExistence type="predicted"/>
<dbReference type="AlphaFoldDB" id="A0A0F8ZNF8"/>
<feature type="non-terminal residue" evidence="1">
    <location>
        <position position="29"/>
    </location>
</feature>
<comment type="caution">
    <text evidence="1">The sequence shown here is derived from an EMBL/GenBank/DDBJ whole genome shotgun (WGS) entry which is preliminary data.</text>
</comment>
<sequence length="29" mass="3171">MLPAQETGMRLRGPRIGVDLAGLVLLYTE</sequence>
<protein>
    <submittedName>
        <fullName evidence="1">Uncharacterized protein</fullName>
    </submittedName>
</protein>
<reference evidence="1" key="1">
    <citation type="journal article" date="2015" name="Nature">
        <title>Complex archaea that bridge the gap between prokaryotes and eukaryotes.</title>
        <authorList>
            <person name="Spang A."/>
            <person name="Saw J.H."/>
            <person name="Jorgensen S.L."/>
            <person name="Zaremba-Niedzwiedzka K."/>
            <person name="Martijn J."/>
            <person name="Lind A.E."/>
            <person name="van Eijk R."/>
            <person name="Schleper C."/>
            <person name="Guy L."/>
            <person name="Ettema T.J."/>
        </authorList>
    </citation>
    <scope>NUCLEOTIDE SEQUENCE</scope>
</reference>
<evidence type="ECO:0000313" key="1">
    <source>
        <dbReference type="EMBL" id="KKK95372.1"/>
    </source>
</evidence>
<name>A0A0F8ZNF8_9ZZZZ</name>